<dbReference type="Pfam" id="PF13843">
    <property type="entry name" value="DDE_Tnp_1_7"/>
    <property type="match status" value="1"/>
</dbReference>
<dbReference type="InterPro" id="IPR009057">
    <property type="entry name" value="Homeodomain-like_sf"/>
</dbReference>
<reference evidence="3" key="2">
    <citation type="submission" date="2021-01" db="UniProtKB">
        <authorList>
            <consortium name="EnsemblMetazoa"/>
        </authorList>
    </citation>
    <scope>IDENTIFICATION</scope>
</reference>
<evidence type="ECO:0008006" key="5">
    <source>
        <dbReference type="Google" id="ProtNLM"/>
    </source>
</evidence>
<dbReference type="InterPro" id="IPR007889">
    <property type="entry name" value="HTH_Psq"/>
</dbReference>
<organism evidence="3 4">
    <name type="scientific">Strongylocentrotus purpuratus</name>
    <name type="common">Purple sea urchin</name>
    <dbReference type="NCBI Taxonomy" id="7668"/>
    <lineage>
        <taxon>Eukaryota</taxon>
        <taxon>Metazoa</taxon>
        <taxon>Echinodermata</taxon>
        <taxon>Eleutherozoa</taxon>
        <taxon>Echinozoa</taxon>
        <taxon>Echinoidea</taxon>
        <taxon>Euechinoidea</taxon>
        <taxon>Echinacea</taxon>
        <taxon>Camarodonta</taxon>
        <taxon>Echinidea</taxon>
        <taxon>Strongylocentrotidae</taxon>
        <taxon>Strongylocentrotus</taxon>
    </lineage>
</organism>
<dbReference type="GeneID" id="105441832"/>
<dbReference type="Proteomes" id="UP000007110">
    <property type="component" value="Unassembled WGS sequence"/>
</dbReference>
<dbReference type="OrthoDB" id="118105at2759"/>
<evidence type="ECO:0000313" key="4">
    <source>
        <dbReference type="Proteomes" id="UP000007110"/>
    </source>
</evidence>
<accession>A0A7M7N2Y3</accession>
<reference evidence="4" key="1">
    <citation type="submission" date="2015-02" db="EMBL/GenBank/DDBJ databases">
        <title>Genome sequencing for Strongylocentrotus purpuratus.</title>
        <authorList>
            <person name="Murali S."/>
            <person name="Liu Y."/>
            <person name="Vee V."/>
            <person name="English A."/>
            <person name="Wang M."/>
            <person name="Skinner E."/>
            <person name="Han Y."/>
            <person name="Muzny D.M."/>
            <person name="Worley K.C."/>
            <person name="Gibbs R.A."/>
        </authorList>
    </citation>
    <scope>NUCLEOTIDE SEQUENCE</scope>
</reference>
<evidence type="ECO:0000259" key="2">
    <source>
        <dbReference type="Pfam" id="PF13843"/>
    </source>
</evidence>
<dbReference type="PANTHER" id="PTHR46599:SF3">
    <property type="entry name" value="PIGGYBAC TRANSPOSABLE ELEMENT-DERIVED PROTEIN 4"/>
    <property type="match status" value="1"/>
</dbReference>
<evidence type="ECO:0000313" key="3">
    <source>
        <dbReference type="EnsemblMetazoa" id="XP_030830343"/>
    </source>
</evidence>
<dbReference type="AlphaFoldDB" id="A0A7M7N2Y3"/>
<dbReference type="InParanoid" id="A0A7M7N2Y3"/>
<dbReference type="EnsemblMetazoa" id="XM_030974483">
    <property type="protein sequence ID" value="XP_030830343"/>
    <property type="gene ID" value="LOC105441832"/>
</dbReference>
<dbReference type="RefSeq" id="XP_030830343.1">
    <property type="nucleotide sequence ID" value="XM_030974483.1"/>
</dbReference>
<name>A0A7M7N2Y3_STRPU</name>
<dbReference type="Gene3D" id="1.10.10.60">
    <property type="entry name" value="Homeodomain-like"/>
    <property type="match status" value="1"/>
</dbReference>
<dbReference type="Pfam" id="PF05225">
    <property type="entry name" value="HTH_psq"/>
    <property type="match status" value="1"/>
</dbReference>
<dbReference type="KEGG" id="spu:105441832"/>
<dbReference type="InterPro" id="IPR029526">
    <property type="entry name" value="PGBD"/>
</dbReference>
<dbReference type="SUPFAM" id="SSF46689">
    <property type="entry name" value="Homeodomain-like"/>
    <property type="match status" value="1"/>
</dbReference>
<feature type="domain" description="HTH psq-type" evidence="1">
    <location>
        <begin position="235"/>
        <end position="268"/>
    </location>
</feature>
<dbReference type="GO" id="GO:0003677">
    <property type="term" value="F:DNA binding"/>
    <property type="evidence" value="ECO:0007669"/>
    <property type="project" value="InterPro"/>
</dbReference>
<proteinExistence type="predicted"/>
<dbReference type="PANTHER" id="PTHR46599">
    <property type="entry name" value="PIGGYBAC TRANSPOSABLE ELEMENT-DERIVED PROTEIN 4"/>
    <property type="match status" value="1"/>
</dbReference>
<evidence type="ECO:0000259" key="1">
    <source>
        <dbReference type="Pfam" id="PF05225"/>
    </source>
</evidence>
<protein>
    <recommendedName>
        <fullName evidence="5">PiggyBac transposable element-derived protein domain-containing protein</fullName>
    </recommendedName>
</protein>
<feature type="domain" description="PiggyBac transposable element-derived protein" evidence="2">
    <location>
        <begin position="52"/>
        <end position="217"/>
    </location>
</feature>
<sequence length="271" mass="30946">MRAVLGIIMYTGLVRLPAYNQVWSTNALLNLGIKSIMSQDYVTDESIKQEVLENDRGAMHQVVMDVSARYLNIGHHIYMDNLFSSPSIFEELASKDTGACGTLRANRRGVPSAIKPNKSKKDDTPLVVKEGDITYISWADKRAVKIITSVHNGDTFIKEVRAKNGPDHIRRYVKPKAMEQYTQNTGEVDLADQLLWHSLNIHGSCKWWKKIFFALLKVERMQRNNYRRYNQQQVDEAVERVKVDKMSVRKAVELYGIPKSTLIDEVSKESG</sequence>
<keyword evidence="4" id="KW-1185">Reference proteome</keyword>